<feature type="region of interest" description="Disordered" evidence="4">
    <location>
        <begin position="1"/>
        <end position="28"/>
    </location>
</feature>
<protein>
    <submittedName>
        <fullName evidence="6">Helix-turn-helix domain-containing protein</fullName>
    </submittedName>
</protein>
<reference evidence="6 7" key="1">
    <citation type="submission" date="2019-12" db="EMBL/GenBank/DDBJ databases">
        <title>Nocardia sp. nov. ET3-3 isolated from soil.</title>
        <authorList>
            <person name="Kanchanasin P."/>
            <person name="Tanasupawat S."/>
            <person name="Yuki M."/>
            <person name="Kudo T."/>
        </authorList>
    </citation>
    <scope>NUCLEOTIDE SEQUENCE [LARGE SCALE GENOMIC DNA]</scope>
    <source>
        <strain evidence="6 7">ET3-3</strain>
    </source>
</reference>
<dbReference type="Pfam" id="PF12833">
    <property type="entry name" value="HTH_18"/>
    <property type="match status" value="1"/>
</dbReference>
<dbReference type="PANTHER" id="PTHR46796">
    <property type="entry name" value="HTH-TYPE TRANSCRIPTIONAL ACTIVATOR RHAS-RELATED"/>
    <property type="match status" value="1"/>
</dbReference>
<dbReference type="GO" id="GO:0003700">
    <property type="term" value="F:DNA-binding transcription factor activity"/>
    <property type="evidence" value="ECO:0007669"/>
    <property type="project" value="InterPro"/>
</dbReference>
<feature type="domain" description="HTH araC/xylS-type" evidence="5">
    <location>
        <begin position="264"/>
        <end position="362"/>
    </location>
</feature>
<dbReference type="InterPro" id="IPR009057">
    <property type="entry name" value="Homeodomain-like_sf"/>
</dbReference>
<dbReference type="Proteomes" id="UP000466794">
    <property type="component" value="Unassembled WGS sequence"/>
</dbReference>
<dbReference type="PANTHER" id="PTHR46796:SF6">
    <property type="entry name" value="ARAC SUBFAMILY"/>
    <property type="match status" value="1"/>
</dbReference>
<keyword evidence="1" id="KW-0805">Transcription regulation</keyword>
<dbReference type="Gene3D" id="1.10.10.60">
    <property type="entry name" value="Homeodomain-like"/>
    <property type="match status" value="1"/>
</dbReference>
<dbReference type="InterPro" id="IPR035418">
    <property type="entry name" value="AraC-bd_2"/>
</dbReference>
<comment type="caution">
    <text evidence="6">The sequence shown here is derived from an EMBL/GenBank/DDBJ whole genome shotgun (WGS) entry which is preliminary data.</text>
</comment>
<dbReference type="PROSITE" id="PS01124">
    <property type="entry name" value="HTH_ARAC_FAMILY_2"/>
    <property type="match status" value="1"/>
</dbReference>
<keyword evidence="7" id="KW-1185">Reference proteome</keyword>
<organism evidence="6 7">
    <name type="scientific">Nocardia terrae</name>
    <dbReference type="NCBI Taxonomy" id="2675851"/>
    <lineage>
        <taxon>Bacteria</taxon>
        <taxon>Bacillati</taxon>
        <taxon>Actinomycetota</taxon>
        <taxon>Actinomycetes</taxon>
        <taxon>Mycobacteriales</taxon>
        <taxon>Nocardiaceae</taxon>
        <taxon>Nocardia</taxon>
    </lineage>
</organism>
<evidence type="ECO:0000313" key="7">
    <source>
        <dbReference type="Proteomes" id="UP000466794"/>
    </source>
</evidence>
<keyword evidence="3" id="KW-0804">Transcription</keyword>
<dbReference type="InterPro" id="IPR018060">
    <property type="entry name" value="HTH_AraC"/>
</dbReference>
<dbReference type="AlphaFoldDB" id="A0A7K1UV68"/>
<name>A0A7K1UV68_9NOCA</name>
<proteinExistence type="predicted"/>
<evidence type="ECO:0000256" key="3">
    <source>
        <dbReference type="ARBA" id="ARBA00023163"/>
    </source>
</evidence>
<dbReference type="InterPro" id="IPR050204">
    <property type="entry name" value="AraC_XylS_family_regulators"/>
</dbReference>
<evidence type="ECO:0000259" key="5">
    <source>
        <dbReference type="PROSITE" id="PS01124"/>
    </source>
</evidence>
<sequence>MCRITDRPNSLHPKAAADTDGLPEPSRCSREALPGNRARWEDATVEQTAAITVEVRSSSTLPPRDAFEQWEALMADAIVPSAISPLHQGHWRGKITSAQFDRVSVALMRASAQQVNRSPKMVARSQGEFLLANIVMEGTNWTEQEGRTAESVAGSIAFYDSGFPLLSRTTDNAMSTMLRAPLQPILDYAGLTRDEIPLAIPIPTDGAMGVVTRFFQDMATLTAVEAERASVAFDGQTTGMLASAVLLAVGKESPAPANSLYTRQQMMAYLRNRFTDPDLTVDEIARACLVSRRTLYRMSEGLGGPGALIRRMRIEYAKKRIRSEPTRPLNSIATASGFSSDRHFYRAFQIETGMTPGEFRAQATPRGLIADRR</sequence>
<evidence type="ECO:0000256" key="1">
    <source>
        <dbReference type="ARBA" id="ARBA00023015"/>
    </source>
</evidence>
<accession>A0A7K1UV68</accession>
<dbReference type="EMBL" id="WRPP01000002">
    <property type="protein sequence ID" value="MVU78182.1"/>
    <property type="molecule type" value="Genomic_DNA"/>
</dbReference>
<evidence type="ECO:0000256" key="2">
    <source>
        <dbReference type="ARBA" id="ARBA00023125"/>
    </source>
</evidence>
<dbReference type="GO" id="GO:0043565">
    <property type="term" value="F:sequence-specific DNA binding"/>
    <property type="evidence" value="ECO:0007669"/>
    <property type="project" value="InterPro"/>
</dbReference>
<gene>
    <name evidence="6" type="ORF">GPX89_13115</name>
</gene>
<evidence type="ECO:0000256" key="4">
    <source>
        <dbReference type="SAM" id="MobiDB-lite"/>
    </source>
</evidence>
<dbReference type="Pfam" id="PF14525">
    <property type="entry name" value="AraC_binding_2"/>
    <property type="match status" value="1"/>
</dbReference>
<keyword evidence="2" id="KW-0238">DNA-binding</keyword>
<dbReference type="SMART" id="SM00342">
    <property type="entry name" value="HTH_ARAC"/>
    <property type="match status" value="1"/>
</dbReference>
<evidence type="ECO:0000313" key="6">
    <source>
        <dbReference type="EMBL" id="MVU78182.1"/>
    </source>
</evidence>
<dbReference type="SUPFAM" id="SSF46689">
    <property type="entry name" value="Homeodomain-like"/>
    <property type="match status" value="1"/>
</dbReference>